<comment type="caution">
    <text evidence="2">The sequence shown here is derived from an EMBL/GenBank/DDBJ whole genome shotgun (WGS) entry which is preliminary data.</text>
</comment>
<dbReference type="CDD" id="cd09108">
    <property type="entry name" value="PLDc_PMFPLD_like_1"/>
    <property type="match status" value="1"/>
</dbReference>
<reference evidence="2" key="1">
    <citation type="submission" date="2023-06" db="EMBL/GenBank/DDBJ databases">
        <title>Survivors Of The Sea: Transcriptome response of Skeletonema marinoi to long-term dormancy.</title>
        <authorList>
            <person name="Pinder M.I.M."/>
            <person name="Kourtchenko O."/>
            <person name="Robertson E.K."/>
            <person name="Larsson T."/>
            <person name="Maumus F."/>
            <person name="Osuna-Cruz C.M."/>
            <person name="Vancaester E."/>
            <person name="Stenow R."/>
            <person name="Vandepoele K."/>
            <person name="Ploug H."/>
            <person name="Bruchert V."/>
            <person name="Godhe A."/>
            <person name="Topel M."/>
        </authorList>
    </citation>
    <scope>NUCLEOTIDE SEQUENCE</scope>
    <source>
        <strain evidence="2">R05AC</strain>
    </source>
</reference>
<dbReference type="SMART" id="SM00155">
    <property type="entry name" value="PLDc"/>
    <property type="match status" value="2"/>
</dbReference>
<gene>
    <name evidence="2" type="ORF">QTG54_001314</name>
</gene>
<dbReference type="EMBL" id="JATAAI010000002">
    <property type="protein sequence ID" value="KAK1747351.1"/>
    <property type="molecule type" value="Genomic_DNA"/>
</dbReference>
<feature type="domain" description="PLD phosphodiesterase" evidence="1">
    <location>
        <begin position="178"/>
        <end position="205"/>
    </location>
</feature>
<organism evidence="2 3">
    <name type="scientific">Skeletonema marinoi</name>
    <dbReference type="NCBI Taxonomy" id="267567"/>
    <lineage>
        <taxon>Eukaryota</taxon>
        <taxon>Sar</taxon>
        <taxon>Stramenopiles</taxon>
        <taxon>Ochrophyta</taxon>
        <taxon>Bacillariophyta</taxon>
        <taxon>Coscinodiscophyceae</taxon>
        <taxon>Thalassiosirophycidae</taxon>
        <taxon>Thalassiosirales</taxon>
        <taxon>Skeletonemataceae</taxon>
        <taxon>Skeletonema</taxon>
        <taxon>Skeletonema marinoi-dohrnii complex</taxon>
    </lineage>
</organism>
<dbReference type="AlphaFoldDB" id="A0AAD8YIT8"/>
<evidence type="ECO:0000259" key="1">
    <source>
        <dbReference type="PROSITE" id="PS50035"/>
    </source>
</evidence>
<dbReference type="PANTHER" id="PTHR21248">
    <property type="entry name" value="CARDIOLIPIN SYNTHASE"/>
    <property type="match status" value="1"/>
</dbReference>
<dbReference type="PANTHER" id="PTHR21248:SF22">
    <property type="entry name" value="PHOSPHOLIPASE D"/>
    <property type="match status" value="1"/>
</dbReference>
<evidence type="ECO:0000313" key="2">
    <source>
        <dbReference type="EMBL" id="KAK1747351.1"/>
    </source>
</evidence>
<dbReference type="Proteomes" id="UP001224775">
    <property type="component" value="Unassembled WGS sequence"/>
</dbReference>
<protein>
    <submittedName>
        <fullName evidence="2">Phospholipase D</fullName>
        <ecNumber evidence="2">3.1.4.4</ecNumber>
    </submittedName>
</protein>
<dbReference type="InterPro" id="IPR001736">
    <property type="entry name" value="PLipase_D/transphosphatidylase"/>
</dbReference>
<sequence>MNSFVNKLLCKGDVDESSGAELWDEDAVGLTHVGEAVHKVLARHHNNYHHKMWNVTRGKVVGSVHQTPMNVWGSSKDPKKNNDDWFPEKMAEIIGRTEKWCDIMSLGPPDGKFMTDFKAAIEKIAERSKTAEDTIIVRLLVGNIVGMPVNCTAVLKALTKDVPQDANMRVWVGAWRKGFSWNHAKLIAVDGVYLHTGGHNLWDQHYLKNNPVHDLSIELEGSVTRDGHRFANLQWEFIERNQRTCIGSCVDNMPDAMPTVLKTRVTVSEWPEGVADTFPPMFTKAVVAKTANYSRRNSTLEKDGVIDKGVPMITIGRLGTMVYRHRSADDAIIAMINSSQKIIRLVLQDIGPVTVPGTKRALPGLKWPKAYLAAIGEAIYQRGVDVEMVVSNPNSIPGGLKGTEANYGNGWSCVDVAAEIIKSIKKKHAEVDDGKLRAMVIDNLRICFLRHDKKGKYKDGKTIGLHSKHFIVDDVSTYIGSQNLYMCDLAEWESSLIVKLK</sequence>
<name>A0AAD8YIT8_9STRA</name>
<dbReference type="SUPFAM" id="SSF56024">
    <property type="entry name" value="Phospholipase D/nuclease"/>
    <property type="match status" value="2"/>
</dbReference>
<keyword evidence="3" id="KW-1185">Reference proteome</keyword>
<dbReference type="PROSITE" id="PS50035">
    <property type="entry name" value="PLD"/>
    <property type="match status" value="2"/>
</dbReference>
<proteinExistence type="predicted"/>
<dbReference type="EC" id="3.1.4.4" evidence="2"/>
<dbReference type="GO" id="GO:0004630">
    <property type="term" value="F:phospholipase D activity"/>
    <property type="evidence" value="ECO:0007669"/>
    <property type="project" value="UniProtKB-EC"/>
</dbReference>
<dbReference type="Gene3D" id="3.30.870.10">
    <property type="entry name" value="Endonuclease Chain A"/>
    <property type="match status" value="2"/>
</dbReference>
<accession>A0AAD8YIT8</accession>
<feature type="domain" description="PLD phosphodiesterase" evidence="1">
    <location>
        <begin position="461"/>
        <end position="484"/>
    </location>
</feature>
<evidence type="ECO:0000313" key="3">
    <source>
        <dbReference type="Proteomes" id="UP001224775"/>
    </source>
</evidence>
<keyword evidence="2" id="KW-0378">Hydrolase</keyword>